<dbReference type="AlphaFoldDB" id="A0A9D3W1Q0"/>
<evidence type="ECO:0000313" key="1">
    <source>
        <dbReference type="EMBL" id="KAH1106598.1"/>
    </source>
</evidence>
<accession>A0A9D3W1Q0</accession>
<sequence length="210" mass="24058">MPSKILRAQPVDLAFNFSIKLCELRTRIRRKVRGSSRGKFSSLKCRYPVLLDPFKYKLFDVKDEIELEAIVDLHYLSGNAILELYIEFVEVDRVGQSSANIPTNVETKVEVENPMTWFCGGFIAFLQRSHYDVPESSMRRQFSVLCIDYNFGGQSIHQLGYLDNLNLNTRVQYSLSAFNFNSDIIANIILLMVKASLRIPLPLLVANIRS</sequence>
<gene>
    <name evidence="1" type="ORF">J1N35_010366</name>
</gene>
<organism evidence="1 2">
    <name type="scientific">Gossypium stocksii</name>
    <dbReference type="NCBI Taxonomy" id="47602"/>
    <lineage>
        <taxon>Eukaryota</taxon>
        <taxon>Viridiplantae</taxon>
        <taxon>Streptophyta</taxon>
        <taxon>Embryophyta</taxon>
        <taxon>Tracheophyta</taxon>
        <taxon>Spermatophyta</taxon>
        <taxon>Magnoliopsida</taxon>
        <taxon>eudicotyledons</taxon>
        <taxon>Gunneridae</taxon>
        <taxon>Pentapetalae</taxon>
        <taxon>rosids</taxon>
        <taxon>malvids</taxon>
        <taxon>Malvales</taxon>
        <taxon>Malvaceae</taxon>
        <taxon>Malvoideae</taxon>
        <taxon>Gossypium</taxon>
    </lineage>
</organism>
<protein>
    <submittedName>
        <fullName evidence="1">Uncharacterized protein</fullName>
    </submittedName>
</protein>
<proteinExistence type="predicted"/>
<dbReference type="Proteomes" id="UP000828251">
    <property type="component" value="Unassembled WGS sequence"/>
</dbReference>
<keyword evidence="2" id="KW-1185">Reference proteome</keyword>
<dbReference type="EMBL" id="JAIQCV010000004">
    <property type="protein sequence ID" value="KAH1106598.1"/>
    <property type="molecule type" value="Genomic_DNA"/>
</dbReference>
<name>A0A9D3W1Q0_9ROSI</name>
<comment type="caution">
    <text evidence="1">The sequence shown here is derived from an EMBL/GenBank/DDBJ whole genome shotgun (WGS) entry which is preliminary data.</text>
</comment>
<reference evidence="1 2" key="1">
    <citation type="journal article" date="2021" name="Plant Biotechnol. J.">
        <title>Multi-omics assisted identification of the key and species-specific regulatory components of drought-tolerant mechanisms in Gossypium stocksii.</title>
        <authorList>
            <person name="Yu D."/>
            <person name="Ke L."/>
            <person name="Zhang D."/>
            <person name="Wu Y."/>
            <person name="Sun Y."/>
            <person name="Mei J."/>
            <person name="Sun J."/>
            <person name="Sun Y."/>
        </authorList>
    </citation>
    <scope>NUCLEOTIDE SEQUENCE [LARGE SCALE GENOMIC DNA]</scope>
    <source>
        <strain evidence="2">cv. E1</strain>
        <tissue evidence="1">Leaf</tissue>
    </source>
</reference>
<evidence type="ECO:0000313" key="2">
    <source>
        <dbReference type="Proteomes" id="UP000828251"/>
    </source>
</evidence>